<organism evidence="2">
    <name type="scientific">Schizophyllum commune (strain H4-8 / FGSC 9210)</name>
    <name type="common">Split gill fungus</name>
    <dbReference type="NCBI Taxonomy" id="578458"/>
    <lineage>
        <taxon>Eukaryota</taxon>
        <taxon>Fungi</taxon>
        <taxon>Dikarya</taxon>
        <taxon>Basidiomycota</taxon>
        <taxon>Agaricomycotina</taxon>
        <taxon>Agaricomycetes</taxon>
        <taxon>Agaricomycetidae</taxon>
        <taxon>Agaricales</taxon>
        <taxon>Schizophyllaceae</taxon>
        <taxon>Schizophyllum</taxon>
    </lineage>
</organism>
<dbReference type="Gene3D" id="3.80.10.10">
    <property type="entry name" value="Ribonuclease Inhibitor"/>
    <property type="match status" value="1"/>
</dbReference>
<dbReference type="PANTHER" id="PTHR38926">
    <property type="entry name" value="F-BOX DOMAIN CONTAINING PROTEIN, EXPRESSED"/>
    <property type="match status" value="1"/>
</dbReference>
<dbReference type="HOGENOM" id="CLU_499819_0_0_1"/>
<evidence type="ECO:0000313" key="1">
    <source>
        <dbReference type="EMBL" id="EFI97961.1"/>
    </source>
</evidence>
<dbReference type="OrthoDB" id="2864680at2759"/>
<dbReference type="SUPFAM" id="SSF81383">
    <property type="entry name" value="F-box domain"/>
    <property type="match status" value="1"/>
</dbReference>
<dbReference type="PANTHER" id="PTHR38926:SF5">
    <property type="entry name" value="F-BOX AND LEUCINE-RICH REPEAT PROTEIN 6"/>
    <property type="match status" value="1"/>
</dbReference>
<sequence length="545" mass="61312">MPPARAAQEEFHLCSSRDNALVVDASHRPSPTPPGVATSWEDTRRVGALADSADREAGILTKEIDRLQAPLVSMEYHRDQAVAFSAQQRAHISSIQFLPTETLVQILGYVCAEVQFSILHPEYPAIVVSQVCQRWRNILTNSASLWAPETTISIVVLGWRARTYVSTIKKRASMMRSALDHYVRRSRGRPLDIRFVGSKRFLDHDAAQVGAICKCLAAHASLWRSLHGVPMNMFAELWDLVQSPILERLESLHLDWCHPNKYPSGDALVSPKHTPRLRKVTAPQVCKLDLLWGQLTEIHVNEWMGLYLPQKQALQSCVRLESLRLAISDTDGSLERPIPSVLPKLSWLHIDCSTLETGVEFFACFDAPSLTHLTLRGADDGVPNPESRDFYLLDIDRDSEEDTLAIMKDFTERSQCRLTHLALFSVAFPAAFLLAFLGELPYLEEVEITDCPDQRRWQPDGICDEDTLYQSSSVSLDLFRAMAPSAFRLDGVYAPLVPMLRRFYFQGPMTKAFAEDDMSAILDRLCQSRTDKPLVVVMHGVGTWG</sequence>
<dbReference type="AlphaFoldDB" id="D8Q1L7"/>
<accession>D8Q1L7</accession>
<dbReference type="RefSeq" id="XP_003032864.1">
    <property type="nucleotide sequence ID" value="XM_003032818.1"/>
</dbReference>
<dbReference type="Proteomes" id="UP000007431">
    <property type="component" value="Unassembled WGS sequence"/>
</dbReference>
<name>D8Q1L7_SCHCM</name>
<protein>
    <submittedName>
        <fullName evidence="1">Uncharacterized protein</fullName>
    </submittedName>
</protein>
<dbReference type="SUPFAM" id="SSF52047">
    <property type="entry name" value="RNI-like"/>
    <property type="match status" value="1"/>
</dbReference>
<feature type="non-terminal residue" evidence="1">
    <location>
        <position position="545"/>
    </location>
</feature>
<dbReference type="KEGG" id="scm:SCHCO_02536575"/>
<dbReference type="VEuPathDB" id="FungiDB:SCHCODRAFT_02536575"/>
<dbReference type="InterPro" id="IPR036047">
    <property type="entry name" value="F-box-like_dom_sf"/>
</dbReference>
<dbReference type="InterPro" id="IPR032675">
    <property type="entry name" value="LRR_dom_sf"/>
</dbReference>
<proteinExistence type="predicted"/>
<dbReference type="Gene3D" id="1.20.1280.50">
    <property type="match status" value="1"/>
</dbReference>
<keyword evidence="2" id="KW-1185">Reference proteome</keyword>
<dbReference type="EMBL" id="GL377305">
    <property type="protein sequence ID" value="EFI97961.1"/>
    <property type="molecule type" value="Genomic_DNA"/>
</dbReference>
<dbReference type="GeneID" id="9590982"/>
<dbReference type="OMA" id="VESRWNI"/>
<evidence type="ECO:0000313" key="2">
    <source>
        <dbReference type="Proteomes" id="UP000007431"/>
    </source>
</evidence>
<reference evidence="1 2" key="1">
    <citation type="journal article" date="2010" name="Nat. Biotechnol.">
        <title>Genome sequence of the model mushroom Schizophyllum commune.</title>
        <authorList>
            <person name="Ohm R.A."/>
            <person name="de Jong J.F."/>
            <person name="Lugones L.G."/>
            <person name="Aerts A."/>
            <person name="Kothe E."/>
            <person name="Stajich J.E."/>
            <person name="de Vries R.P."/>
            <person name="Record E."/>
            <person name="Levasseur A."/>
            <person name="Baker S.E."/>
            <person name="Bartholomew K.A."/>
            <person name="Coutinho P.M."/>
            <person name="Erdmann S."/>
            <person name="Fowler T.J."/>
            <person name="Gathman A.C."/>
            <person name="Lombard V."/>
            <person name="Henrissat B."/>
            <person name="Knabe N."/>
            <person name="Kuees U."/>
            <person name="Lilly W.W."/>
            <person name="Lindquist E."/>
            <person name="Lucas S."/>
            <person name="Magnuson J.K."/>
            <person name="Piumi F."/>
            <person name="Raudaskoski M."/>
            <person name="Salamov A."/>
            <person name="Schmutz J."/>
            <person name="Schwarze F.W.M.R."/>
            <person name="vanKuyk P.A."/>
            <person name="Horton J.S."/>
            <person name="Grigoriev I.V."/>
            <person name="Woesten H.A.B."/>
        </authorList>
    </citation>
    <scope>NUCLEOTIDE SEQUENCE [LARGE SCALE GENOMIC DNA]</scope>
    <source>
        <strain evidence="2">H4-8 / FGSC 9210</strain>
    </source>
</reference>
<gene>
    <name evidence="1" type="ORF">SCHCODRAFT_108294</name>
</gene>
<dbReference type="InParanoid" id="D8Q1L7"/>